<feature type="domain" description="HTH marR-type" evidence="4">
    <location>
        <begin position="44"/>
        <end position="199"/>
    </location>
</feature>
<dbReference type="PROSITE" id="PS50995">
    <property type="entry name" value="HTH_MARR_2"/>
    <property type="match status" value="1"/>
</dbReference>
<dbReference type="GO" id="GO:0003700">
    <property type="term" value="F:DNA-binding transcription factor activity"/>
    <property type="evidence" value="ECO:0007669"/>
    <property type="project" value="InterPro"/>
</dbReference>
<reference evidence="8" key="2">
    <citation type="journal article" date="2019" name="Int. J. Syst. Evol. Microbiol.">
        <title>The Global Catalogue of Microorganisms (GCM) 10K type strain sequencing project: providing services to taxonomists for standard genome sequencing and annotation.</title>
        <authorList>
            <consortium name="The Broad Institute Genomics Platform"/>
            <consortium name="The Broad Institute Genome Sequencing Center for Infectious Disease"/>
            <person name="Wu L."/>
            <person name="Ma J."/>
        </authorList>
    </citation>
    <scope>NUCLEOTIDE SEQUENCE [LARGE SCALE GENOMIC DNA]</scope>
    <source>
        <strain evidence="8">NBRC 107715</strain>
    </source>
</reference>
<dbReference type="SMART" id="SM00347">
    <property type="entry name" value="HTH_MARR"/>
    <property type="match status" value="1"/>
</dbReference>
<dbReference type="PANTHER" id="PTHR33164">
    <property type="entry name" value="TRANSCRIPTIONAL REGULATOR, MARR FAMILY"/>
    <property type="match status" value="1"/>
</dbReference>
<dbReference type="InterPro" id="IPR036390">
    <property type="entry name" value="WH_DNA-bd_sf"/>
</dbReference>
<evidence type="ECO:0000256" key="2">
    <source>
        <dbReference type="ARBA" id="ARBA00023125"/>
    </source>
</evidence>
<accession>A0A512J005</accession>
<dbReference type="PANTHER" id="PTHR33164:SF44">
    <property type="entry name" value="TRANSCRIPTIONAL REGULATORY PROTEIN"/>
    <property type="match status" value="1"/>
</dbReference>
<keyword evidence="2" id="KW-0238">DNA-binding</keyword>
<sequence length="202" mass="22463">MSTTLTYIGTDRDVTRAMTRQEADTAEVVEPPVTECADRQGSASDDLIELLFFAYRDFVGDPDRILAEYGFGRAHHRVLHFVDRYPGLTIAELLDILRITKQSLNRVLKDLIEQGYIEQKTGTSDRRQRLLFCSRAGADLAADLTRVQVRRVARALADPVEAGEALPSGASTSAHSFLLSMIEPDERAAVRRLMARRTKGAA</sequence>
<name>A0A512J005_9HYPH</name>
<keyword evidence="3" id="KW-0804">Transcription</keyword>
<keyword evidence="1" id="KW-0805">Transcription regulation</keyword>
<dbReference type="EMBL" id="BJZU01000020">
    <property type="protein sequence ID" value="GEP03292.1"/>
    <property type="molecule type" value="Genomic_DNA"/>
</dbReference>
<evidence type="ECO:0000256" key="1">
    <source>
        <dbReference type="ARBA" id="ARBA00023015"/>
    </source>
</evidence>
<dbReference type="InterPro" id="IPR000835">
    <property type="entry name" value="HTH_MarR-typ"/>
</dbReference>
<reference evidence="6" key="1">
    <citation type="journal article" date="2014" name="Int. J. Syst. Evol. Microbiol.">
        <title>Complete genome of a new Firmicutes species belonging to the dominant human colonic microbiota ('Ruminococcus bicirculans') reveals two chromosomes and a selective capacity to utilize plant glucans.</title>
        <authorList>
            <consortium name="NISC Comparative Sequencing Program"/>
            <person name="Wegmann U."/>
            <person name="Louis P."/>
            <person name="Goesmann A."/>
            <person name="Henrissat B."/>
            <person name="Duncan S.H."/>
            <person name="Flint H.J."/>
        </authorList>
    </citation>
    <scope>NUCLEOTIDE SEQUENCE</scope>
    <source>
        <strain evidence="6">NBRC 107715</strain>
    </source>
</reference>
<evidence type="ECO:0000313" key="8">
    <source>
        <dbReference type="Proteomes" id="UP001156856"/>
    </source>
</evidence>
<organism evidence="5 7">
    <name type="scientific">Methylobacterium oxalidis</name>
    <dbReference type="NCBI Taxonomy" id="944322"/>
    <lineage>
        <taxon>Bacteria</taxon>
        <taxon>Pseudomonadati</taxon>
        <taxon>Pseudomonadota</taxon>
        <taxon>Alphaproteobacteria</taxon>
        <taxon>Hyphomicrobiales</taxon>
        <taxon>Methylobacteriaceae</taxon>
        <taxon>Methylobacterium</taxon>
    </lineage>
</organism>
<reference evidence="5 7" key="3">
    <citation type="submission" date="2019-07" db="EMBL/GenBank/DDBJ databases">
        <title>Whole genome shotgun sequence of Methylobacterium oxalidis NBRC 107715.</title>
        <authorList>
            <person name="Hosoyama A."/>
            <person name="Uohara A."/>
            <person name="Ohji S."/>
            <person name="Ichikawa N."/>
        </authorList>
    </citation>
    <scope>NUCLEOTIDE SEQUENCE [LARGE SCALE GENOMIC DNA]</scope>
    <source>
        <strain evidence="5 7">NBRC 107715</strain>
    </source>
</reference>
<evidence type="ECO:0000259" key="4">
    <source>
        <dbReference type="PROSITE" id="PS50995"/>
    </source>
</evidence>
<gene>
    <name evidence="6" type="ORF">GCM10007888_25830</name>
    <name evidence="5" type="ORF">MOX02_13300</name>
</gene>
<evidence type="ECO:0000313" key="5">
    <source>
        <dbReference type="EMBL" id="GEP03292.1"/>
    </source>
</evidence>
<evidence type="ECO:0000313" key="6">
    <source>
        <dbReference type="EMBL" id="GLS64202.1"/>
    </source>
</evidence>
<dbReference type="GO" id="GO:0003677">
    <property type="term" value="F:DNA binding"/>
    <property type="evidence" value="ECO:0007669"/>
    <property type="project" value="UniProtKB-KW"/>
</dbReference>
<dbReference type="Pfam" id="PF12802">
    <property type="entry name" value="MarR_2"/>
    <property type="match status" value="1"/>
</dbReference>
<dbReference type="GO" id="GO:0006950">
    <property type="term" value="P:response to stress"/>
    <property type="evidence" value="ECO:0007669"/>
    <property type="project" value="TreeGrafter"/>
</dbReference>
<evidence type="ECO:0000313" key="7">
    <source>
        <dbReference type="Proteomes" id="UP000321960"/>
    </source>
</evidence>
<proteinExistence type="predicted"/>
<dbReference type="PROSITE" id="PS01117">
    <property type="entry name" value="HTH_MARR_1"/>
    <property type="match status" value="1"/>
</dbReference>
<comment type="caution">
    <text evidence="5">The sequence shown here is derived from an EMBL/GenBank/DDBJ whole genome shotgun (WGS) entry which is preliminary data.</text>
</comment>
<keyword evidence="8" id="KW-1185">Reference proteome</keyword>
<dbReference type="AlphaFoldDB" id="A0A512J005"/>
<dbReference type="SUPFAM" id="SSF46785">
    <property type="entry name" value="Winged helix' DNA-binding domain"/>
    <property type="match status" value="1"/>
</dbReference>
<dbReference type="EMBL" id="BSPK01000034">
    <property type="protein sequence ID" value="GLS64202.1"/>
    <property type="molecule type" value="Genomic_DNA"/>
</dbReference>
<dbReference type="InterPro" id="IPR036388">
    <property type="entry name" value="WH-like_DNA-bd_sf"/>
</dbReference>
<protein>
    <submittedName>
        <fullName evidence="5">Transcriptional regulator</fullName>
    </submittedName>
</protein>
<dbReference type="Proteomes" id="UP000321960">
    <property type="component" value="Unassembled WGS sequence"/>
</dbReference>
<dbReference type="InterPro" id="IPR039422">
    <property type="entry name" value="MarR/SlyA-like"/>
</dbReference>
<dbReference type="Proteomes" id="UP001156856">
    <property type="component" value="Unassembled WGS sequence"/>
</dbReference>
<reference evidence="6" key="4">
    <citation type="submission" date="2023-01" db="EMBL/GenBank/DDBJ databases">
        <title>Draft genome sequence of Methylobacterium oxalidis strain NBRC 107715.</title>
        <authorList>
            <person name="Sun Q."/>
            <person name="Mori K."/>
        </authorList>
    </citation>
    <scope>NUCLEOTIDE SEQUENCE</scope>
    <source>
        <strain evidence="6">NBRC 107715</strain>
    </source>
</reference>
<evidence type="ECO:0000256" key="3">
    <source>
        <dbReference type="ARBA" id="ARBA00023163"/>
    </source>
</evidence>
<dbReference type="Gene3D" id="1.10.10.10">
    <property type="entry name" value="Winged helix-like DNA-binding domain superfamily/Winged helix DNA-binding domain"/>
    <property type="match status" value="1"/>
</dbReference>
<dbReference type="InterPro" id="IPR023187">
    <property type="entry name" value="Tscrpt_reg_MarR-type_CS"/>
</dbReference>